<feature type="region of interest" description="Disordered" evidence="1">
    <location>
        <begin position="81"/>
        <end position="100"/>
    </location>
</feature>
<evidence type="ECO:0000256" key="1">
    <source>
        <dbReference type="SAM" id="MobiDB-lite"/>
    </source>
</evidence>
<protein>
    <submittedName>
        <fullName evidence="2">Uncharacterized protein</fullName>
    </submittedName>
</protein>
<organism evidence="2 3">
    <name type="scientific">Araneus ventricosus</name>
    <name type="common">Orbweaver spider</name>
    <name type="synonym">Epeira ventricosa</name>
    <dbReference type="NCBI Taxonomy" id="182803"/>
    <lineage>
        <taxon>Eukaryota</taxon>
        <taxon>Metazoa</taxon>
        <taxon>Ecdysozoa</taxon>
        <taxon>Arthropoda</taxon>
        <taxon>Chelicerata</taxon>
        <taxon>Arachnida</taxon>
        <taxon>Araneae</taxon>
        <taxon>Araneomorphae</taxon>
        <taxon>Entelegynae</taxon>
        <taxon>Araneoidea</taxon>
        <taxon>Araneidae</taxon>
        <taxon>Araneus</taxon>
    </lineage>
</organism>
<name>A0A4Y2IS77_ARAVE</name>
<accession>A0A4Y2IS77</accession>
<proteinExistence type="predicted"/>
<sequence>MLHVKPRSYGLYFHEFRPRFVLLPVIGTGRIDVARGLVSASAVSRFMALNSSHVKGGGVARLRQWIRSLQCWREICQATRRRNGAAVRNSNDHSPQGARL</sequence>
<dbReference type="Proteomes" id="UP000499080">
    <property type="component" value="Unassembled WGS sequence"/>
</dbReference>
<gene>
    <name evidence="2" type="ORF">AVEN_123270_1</name>
</gene>
<evidence type="ECO:0000313" key="3">
    <source>
        <dbReference type="Proteomes" id="UP000499080"/>
    </source>
</evidence>
<reference evidence="2 3" key="1">
    <citation type="journal article" date="2019" name="Sci. Rep.">
        <title>Orb-weaving spider Araneus ventricosus genome elucidates the spidroin gene catalogue.</title>
        <authorList>
            <person name="Kono N."/>
            <person name="Nakamura H."/>
            <person name="Ohtoshi R."/>
            <person name="Moran D.A.P."/>
            <person name="Shinohara A."/>
            <person name="Yoshida Y."/>
            <person name="Fujiwara M."/>
            <person name="Mori M."/>
            <person name="Tomita M."/>
            <person name="Arakawa K."/>
        </authorList>
    </citation>
    <scope>NUCLEOTIDE SEQUENCE [LARGE SCALE GENOMIC DNA]</scope>
</reference>
<keyword evidence="3" id="KW-1185">Reference proteome</keyword>
<dbReference type="EMBL" id="BGPR01002888">
    <property type="protein sequence ID" value="GBM80515.1"/>
    <property type="molecule type" value="Genomic_DNA"/>
</dbReference>
<comment type="caution">
    <text evidence="2">The sequence shown here is derived from an EMBL/GenBank/DDBJ whole genome shotgun (WGS) entry which is preliminary data.</text>
</comment>
<evidence type="ECO:0000313" key="2">
    <source>
        <dbReference type="EMBL" id="GBM80515.1"/>
    </source>
</evidence>
<dbReference type="AlphaFoldDB" id="A0A4Y2IS77"/>